<evidence type="ECO:0000256" key="2">
    <source>
        <dbReference type="PROSITE-ProRule" id="PRU00267"/>
    </source>
</evidence>
<feature type="DNA-binding region" description="HMG box" evidence="2">
    <location>
        <begin position="115"/>
        <end position="166"/>
    </location>
</feature>
<sequence length="262" mass="29395">MKLIFYKNDKLPERNNSFATHTQHTSIMTTIAELIAATLKISVKEQTRAIVGVNKDLIRLLAAEYEFDPELAIAKFLDDDYVIPDESPGTVKVAKPKKGKKKPKKEVDPDAPVKPKKSKNAFMIFTAANREQVKADNPDIKPTDISKKMGEMWADLTNEEQQIFDQLGPDADGKVSVQRVKTELKAGGLLSDNQRFSTPLADHKLAAAEASAKGEITFQDFRMINNEYVEEAEKLKAEYLEQKEKWEDEMKVYVATKAASSS</sequence>
<keyword evidence="1 2" id="KW-0238">DNA-binding</keyword>
<dbReference type="PANTHER" id="PTHR48112">
    <property type="entry name" value="HIGH MOBILITY GROUP PROTEIN DSP1"/>
    <property type="match status" value="1"/>
</dbReference>
<evidence type="ECO:0000256" key="3">
    <source>
        <dbReference type="SAM" id="Coils"/>
    </source>
</evidence>
<dbReference type="Pfam" id="PF00505">
    <property type="entry name" value="HMG_box"/>
    <property type="match status" value="1"/>
</dbReference>
<keyword evidence="3" id="KW-0175">Coiled coil</keyword>
<evidence type="ECO:0000256" key="1">
    <source>
        <dbReference type="ARBA" id="ARBA00023125"/>
    </source>
</evidence>
<accession>A0A5J6VNI7</accession>
<name>A0A5J6VNI7_9VIRU</name>
<dbReference type="PANTHER" id="PTHR48112:SF22">
    <property type="entry name" value="MITOCHONDRIAL TRANSCRIPTION FACTOR A, ISOFORM B"/>
    <property type="match status" value="1"/>
</dbReference>
<dbReference type="InterPro" id="IPR009071">
    <property type="entry name" value="HMG_box_dom"/>
</dbReference>
<dbReference type="InterPro" id="IPR036910">
    <property type="entry name" value="HMG_box_dom_sf"/>
</dbReference>
<dbReference type="EMBL" id="MN448295">
    <property type="protein sequence ID" value="QFG74944.1"/>
    <property type="molecule type" value="Genomic_DNA"/>
</dbReference>
<dbReference type="InterPro" id="IPR011992">
    <property type="entry name" value="EF-hand-dom_pair"/>
</dbReference>
<evidence type="ECO:0000259" key="5">
    <source>
        <dbReference type="PROSITE" id="PS50118"/>
    </source>
</evidence>
<dbReference type="PROSITE" id="PS50118">
    <property type="entry name" value="HMG_BOX_2"/>
    <property type="match status" value="1"/>
</dbReference>
<keyword evidence="2" id="KW-0539">Nucleus</keyword>
<dbReference type="CDD" id="cd00084">
    <property type="entry name" value="HMG-box_SF"/>
    <property type="match status" value="1"/>
</dbReference>
<dbReference type="GO" id="GO:0003677">
    <property type="term" value="F:DNA binding"/>
    <property type="evidence" value="ECO:0007669"/>
    <property type="project" value="UniProtKB-UniRule"/>
</dbReference>
<dbReference type="PRINTS" id="PR00886">
    <property type="entry name" value="HIGHMOBLTY12"/>
</dbReference>
<evidence type="ECO:0000256" key="4">
    <source>
        <dbReference type="SAM" id="MobiDB-lite"/>
    </source>
</evidence>
<protein>
    <submittedName>
        <fullName evidence="6">HMG box protein</fullName>
    </submittedName>
</protein>
<organism evidence="6">
    <name type="scientific">Megaviridae environmental sample</name>
    <dbReference type="NCBI Taxonomy" id="1737588"/>
    <lineage>
        <taxon>Viruses</taxon>
        <taxon>Varidnaviria</taxon>
        <taxon>Bamfordvirae</taxon>
        <taxon>Nucleocytoviricota</taxon>
        <taxon>Megaviricetes</taxon>
        <taxon>Imitervirales</taxon>
        <taxon>Mimiviridae</taxon>
        <taxon>environmental samples</taxon>
    </lineage>
</organism>
<proteinExistence type="predicted"/>
<dbReference type="InterPro" id="IPR050342">
    <property type="entry name" value="HMGB"/>
</dbReference>
<reference evidence="6" key="1">
    <citation type="journal article" date="2019" name="Philos. Trans. R. Soc. Lond., B, Biol. Sci.">
        <title>Targeted metagenomic recovery of four divergent viruses reveals shared and distinctive characteristics of giant viruses of marine eukaryotes.</title>
        <authorList>
            <person name="Needham D.M."/>
            <person name="Poirier C."/>
            <person name="Hehenberger E."/>
            <person name="Jimenez V."/>
            <person name="Swalwell J.E."/>
            <person name="Santoro A.E."/>
            <person name="Worden A.Z."/>
        </authorList>
    </citation>
    <scope>NUCLEOTIDE SEQUENCE</scope>
    <source>
        <strain evidence="6">OPacV-421</strain>
    </source>
</reference>
<evidence type="ECO:0000313" key="6">
    <source>
        <dbReference type="EMBL" id="QFG74944.1"/>
    </source>
</evidence>
<feature type="coiled-coil region" evidence="3">
    <location>
        <begin position="225"/>
        <end position="256"/>
    </location>
</feature>
<dbReference type="SUPFAM" id="SSF47095">
    <property type="entry name" value="HMG-box"/>
    <property type="match status" value="1"/>
</dbReference>
<feature type="domain" description="HMG box" evidence="5">
    <location>
        <begin position="115"/>
        <end position="166"/>
    </location>
</feature>
<dbReference type="SUPFAM" id="SSF47473">
    <property type="entry name" value="EF-hand"/>
    <property type="match status" value="1"/>
</dbReference>
<dbReference type="Gene3D" id="1.10.30.10">
    <property type="entry name" value="High mobility group box domain"/>
    <property type="match status" value="1"/>
</dbReference>
<dbReference type="GO" id="GO:0006357">
    <property type="term" value="P:regulation of transcription by RNA polymerase II"/>
    <property type="evidence" value="ECO:0007669"/>
    <property type="project" value="TreeGrafter"/>
</dbReference>
<feature type="compositionally biased region" description="Basic residues" evidence="4">
    <location>
        <begin position="94"/>
        <end position="104"/>
    </location>
</feature>
<feature type="region of interest" description="Disordered" evidence="4">
    <location>
        <begin position="91"/>
        <end position="116"/>
    </location>
</feature>
<dbReference type="SMART" id="SM00398">
    <property type="entry name" value="HMG"/>
    <property type="match status" value="1"/>
</dbReference>